<accession>A0A1C3V2A0</accession>
<dbReference type="Proteomes" id="UP000186228">
    <property type="component" value="Unassembled WGS sequence"/>
</dbReference>
<keyword evidence="2" id="KW-1185">Reference proteome</keyword>
<evidence type="ECO:0000313" key="2">
    <source>
        <dbReference type="Proteomes" id="UP000186228"/>
    </source>
</evidence>
<dbReference type="EMBL" id="FMAC01000004">
    <property type="protein sequence ID" value="SCB21779.1"/>
    <property type="molecule type" value="Genomic_DNA"/>
</dbReference>
<name>A0A1C3V2A0_9HYPH</name>
<gene>
    <name evidence="1" type="ORF">GA0061100_104145</name>
</gene>
<dbReference type="STRING" id="52131.GA0061100_104145"/>
<dbReference type="AlphaFoldDB" id="A0A1C3V2A0"/>
<protein>
    <submittedName>
        <fullName evidence="1">Putative transposase</fullName>
    </submittedName>
</protein>
<sequence>MWEQNTGYVYLAGVIDLYSRRVLQSRQNTDVVLHALLMAVRRRRRKRC</sequence>
<proteinExistence type="predicted"/>
<reference evidence="2" key="1">
    <citation type="submission" date="2016-08" db="EMBL/GenBank/DDBJ databases">
        <authorList>
            <person name="Varghese N."/>
            <person name="Submissions Spin"/>
        </authorList>
    </citation>
    <scope>NUCLEOTIDE SEQUENCE [LARGE SCALE GENOMIC DNA]</scope>
    <source>
        <strain evidence="2">CCBAU 57015</strain>
    </source>
</reference>
<evidence type="ECO:0000313" key="1">
    <source>
        <dbReference type="EMBL" id="SCB21779.1"/>
    </source>
</evidence>
<organism evidence="1 2">
    <name type="scientific">Rhizobium hainanense</name>
    <dbReference type="NCBI Taxonomy" id="52131"/>
    <lineage>
        <taxon>Bacteria</taxon>
        <taxon>Pseudomonadati</taxon>
        <taxon>Pseudomonadota</taxon>
        <taxon>Alphaproteobacteria</taxon>
        <taxon>Hyphomicrobiales</taxon>
        <taxon>Rhizobiaceae</taxon>
        <taxon>Rhizobium/Agrobacterium group</taxon>
        <taxon>Rhizobium</taxon>
    </lineage>
</organism>